<dbReference type="EMBL" id="AF404306">
    <property type="protein sequence ID" value="AAK84286.1"/>
    <property type="molecule type" value="Genomic_DNA"/>
</dbReference>
<gene>
    <name evidence="2" type="primary">orf292</name>
</gene>
<dbReference type="Pfam" id="PF07453">
    <property type="entry name" value="NUMOD1"/>
    <property type="match status" value="2"/>
</dbReference>
<dbReference type="PROSITE" id="PS50164">
    <property type="entry name" value="GIY_YIG"/>
    <property type="match status" value="1"/>
</dbReference>
<evidence type="ECO:0000259" key="1">
    <source>
        <dbReference type="PROSITE" id="PS50164"/>
    </source>
</evidence>
<dbReference type="InterPro" id="IPR035901">
    <property type="entry name" value="GIY-YIG_endonuc_sf"/>
</dbReference>
<name>Q950M2_9FUNG</name>
<dbReference type="InterPro" id="IPR010896">
    <property type="entry name" value="NUMOD1"/>
</dbReference>
<reference evidence="2" key="1">
    <citation type="submission" date="2001-07" db="EMBL/GenBank/DDBJ databases">
        <authorList>
            <person name="Lang F.B.F."/>
        </authorList>
    </citation>
    <scope>NUCLEOTIDE SEQUENCE</scope>
    <source>
        <strain evidence="2">136</strain>
    </source>
</reference>
<accession>Q950M2</accession>
<proteinExistence type="predicted"/>
<organism evidence="2">
    <name type="scientific">Rhizophydium sp. 136</name>
    <dbReference type="NCBI Taxonomy" id="60187"/>
    <lineage>
        <taxon>Eukaryota</taxon>
        <taxon>Fungi</taxon>
        <taxon>Fungi incertae sedis</taxon>
        <taxon>Chytridiomycota</taxon>
        <taxon>Chytridiomycota incertae sedis</taxon>
        <taxon>Chytridiomycetes</taxon>
        <taxon>Rhizophydiales</taxon>
        <taxon>Rhizophydiaceae</taxon>
        <taxon>Rhizophydium</taxon>
    </lineage>
</organism>
<dbReference type="SMART" id="SM00497">
    <property type="entry name" value="IENR1"/>
    <property type="match status" value="2"/>
</dbReference>
<dbReference type="RefSeq" id="NP_150356.1">
    <property type="nucleotide sequence ID" value="NC_003053.1"/>
</dbReference>
<sequence>MGCYIFTNNITGDQYVGSSINISKRIIQHSTINPLSINYFDRVKLKYNLINFSLAIIKVDHFIDRTRCLEQYFLDTYICKYNVSKKLNDFVYKINDTNCIYVYKISDSSKILDVFINIKEASENLNIPFTTIFNALKGKYTTRSKYHFTYKALTNNQLKNLSNNNLYYYLHDLLEEEEMTQFSSIAEAGRSINVNRGTAIKAFNNNLLILNRYWISKENNISNAPIITKIIYIYDTICNEYIEGSPFKSYRTGFLVIESLTHTVKRNRIDMPIYLDSPKLFLDRFRLTSYKI</sequence>
<protein>
    <submittedName>
        <fullName evidence="2">Orf292</fullName>
    </submittedName>
</protein>
<keyword evidence="2" id="KW-0496">Mitochondrion</keyword>
<reference evidence="2" key="2">
    <citation type="journal article" date="2002" name="Mol. Biol. Evol.">
        <title>Hyaloraphidium curvatum: a linear mitochondrial genome, tRNA editing, and an evolutionary link to lower fungi.</title>
        <authorList>
            <person name="Forget L."/>
            <person name="Ustinova J."/>
            <person name="Wang Z."/>
            <person name="Huss V.A."/>
            <person name="Franz Lang B."/>
        </authorList>
    </citation>
    <scope>NUCLEOTIDE SEQUENCE</scope>
    <source>
        <strain evidence="2">136</strain>
    </source>
</reference>
<dbReference type="CDD" id="cd10445">
    <property type="entry name" value="GIY-YIG_bI1_like"/>
    <property type="match status" value="1"/>
</dbReference>
<dbReference type="Gene3D" id="3.40.1440.10">
    <property type="entry name" value="GIY-YIG endonuclease"/>
    <property type="match status" value="1"/>
</dbReference>
<dbReference type="InterPro" id="IPR000305">
    <property type="entry name" value="GIY-YIG_endonuc"/>
</dbReference>
<feature type="domain" description="GIY-YIG" evidence="1">
    <location>
        <begin position="1"/>
        <end position="83"/>
    </location>
</feature>
<dbReference type="GeneID" id="803669"/>
<dbReference type="Pfam" id="PF01541">
    <property type="entry name" value="GIY-YIG"/>
    <property type="match status" value="1"/>
</dbReference>
<evidence type="ECO:0000313" key="2">
    <source>
        <dbReference type="EMBL" id="AAK84286.1"/>
    </source>
</evidence>
<dbReference type="AlphaFoldDB" id="Q950M2"/>
<dbReference type="InterPro" id="IPR003647">
    <property type="entry name" value="Intron_nuc_1_rpt"/>
</dbReference>
<dbReference type="SUPFAM" id="SSF82771">
    <property type="entry name" value="GIY-YIG endonuclease"/>
    <property type="match status" value="1"/>
</dbReference>
<geneLocation type="mitochondrion" evidence="2"/>
<dbReference type="SMART" id="SM00465">
    <property type="entry name" value="GIYc"/>
    <property type="match status" value="1"/>
</dbReference>